<keyword evidence="3" id="KW-1185">Reference proteome</keyword>
<dbReference type="VEuPathDB" id="FungiDB:EMCG_06539"/>
<feature type="compositionally biased region" description="Pro residues" evidence="1">
    <location>
        <begin position="246"/>
        <end position="260"/>
    </location>
</feature>
<comment type="caution">
    <text evidence="2">The sequence shown here is derived from an EMBL/GenBank/DDBJ whole genome shotgun (WGS) entry which is preliminary data.</text>
</comment>
<accession>A0A2B7Z6H2</accession>
<evidence type="ECO:0000313" key="3">
    <source>
        <dbReference type="Proteomes" id="UP000226031"/>
    </source>
</evidence>
<dbReference type="STRING" id="73230.A0A2B7Z6H2"/>
<feature type="region of interest" description="Disordered" evidence="1">
    <location>
        <begin position="1"/>
        <end position="99"/>
    </location>
</feature>
<name>A0A2B7Z6H2_9EURO</name>
<dbReference type="EMBL" id="PDND01000285">
    <property type="protein sequence ID" value="PGH29010.1"/>
    <property type="molecule type" value="Genomic_DNA"/>
</dbReference>
<dbReference type="PANTHER" id="PTHR38119:SF1">
    <property type="entry name" value="BTB DOMAIN-CONTAINING PROTEIN"/>
    <property type="match status" value="1"/>
</dbReference>
<dbReference type="PANTHER" id="PTHR38119">
    <property type="entry name" value="BTB DOMAIN-CONTAINING PROTEIN-RELATED"/>
    <property type="match status" value="1"/>
</dbReference>
<sequence length="671" mass="73641">MLHRSRPSINRAPEPRTIAGTTTSTTSSTLPTSPATTDMVSHPDTPARALATVPAPASAASSSRVSHSQRRHHSHSHSHQQHSRSGRSHHGGSTHQPLNQFPIFAATGDVEIVIRASTQEKRYLLHRLILARCSGFFDAGTSEEWSRVQALREAQMLEGGDNDVNANAITNGNGNSNAERGLAIIRDEDEGGDGLAAHHRRASSAPTKTRWRYELDWENREEDEVPILVQKPPSQNNTIFGGNYRPPKPPPARTKPPPPQQGFFRSITNLTGIQSALHLPSTATTTSVAKAALEETPLDPTIRDYDNLFRIFYNYPPQLNAVNIASAYSECKALLNLADMYDALPVVGPRVDHHLLRFSSRLYKQIAKYPPSYLRLGYLARSHLIFAEALIHVVGQWPAALPHLGQGSYSPLPDPVLDLIEDKVEDLEDLKARVEGKLFRLSLTTSRGERVSPANAYLDWLAVSLFRQWLVENTTPPPAGILKALPSQLHSRGGGGNSNYNNNNNNGALAASNAYGNTTAVTAANTNYTATTTTTATTTSAGAANNKHHNQISTTSSPYSPGRTYRLLGSPSNQAYLPHDELKKFLKQSHTHSHESLYSRENLKRFERKMDEIKRLAREIVKPLMRNFLELDLRSLGGGSGSGPGTEDAGGGMLLPYLTCTRVEEGDYPWE</sequence>
<evidence type="ECO:0000256" key="1">
    <source>
        <dbReference type="SAM" id="MobiDB-lite"/>
    </source>
</evidence>
<evidence type="ECO:0008006" key="4">
    <source>
        <dbReference type="Google" id="ProtNLM"/>
    </source>
</evidence>
<reference evidence="2 3" key="1">
    <citation type="submission" date="2017-10" db="EMBL/GenBank/DDBJ databases">
        <title>Comparative genomics in systemic dimorphic fungi from Ajellomycetaceae.</title>
        <authorList>
            <person name="Munoz J.F."/>
            <person name="Mcewen J.G."/>
            <person name="Clay O.K."/>
            <person name="Cuomo C.A."/>
        </authorList>
    </citation>
    <scope>NUCLEOTIDE SEQUENCE [LARGE SCALE GENOMIC DNA]</scope>
    <source>
        <strain evidence="2 3">UAMH4076</strain>
    </source>
</reference>
<dbReference type="AlphaFoldDB" id="A0A2B7Z6H2"/>
<dbReference type="Proteomes" id="UP000226031">
    <property type="component" value="Unassembled WGS sequence"/>
</dbReference>
<proteinExistence type="predicted"/>
<feature type="compositionally biased region" description="Basic residues" evidence="1">
    <location>
        <begin position="67"/>
        <end position="92"/>
    </location>
</feature>
<feature type="compositionally biased region" description="Low complexity" evidence="1">
    <location>
        <begin position="21"/>
        <end position="37"/>
    </location>
</feature>
<evidence type="ECO:0000313" key="2">
    <source>
        <dbReference type="EMBL" id="PGH29010.1"/>
    </source>
</evidence>
<organism evidence="2 3">
    <name type="scientific">[Emmonsia] crescens</name>
    <dbReference type="NCBI Taxonomy" id="73230"/>
    <lineage>
        <taxon>Eukaryota</taxon>
        <taxon>Fungi</taxon>
        <taxon>Dikarya</taxon>
        <taxon>Ascomycota</taxon>
        <taxon>Pezizomycotina</taxon>
        <taxon>Eurotiomycetes</taxon>
        <taxon>Eurotiomycetidae</taxon>
        <taxon>Onygenales</taxon>
        <taxon>Ajellomycetaceae</taxon>
        <taxon>Emergomyces</taxon>
    </lineage>
</organism>
<feature type="compositionally biased region" description="Low complexity" evidence="1">
    <location>
        <begin position="57"/>
        <end position="66"/>
    </location>
</feature>
<protein>
    <recommendedName>
        <fullName evidence="4">BTB domain-containing protein</fullName>
    </recommendedName>
</protein>
<gene>
    <name evidence="2" type="ORF">GX50_08242</name>
</gene>
<feature type="region of interest" description="Disordered" evidence="1">
    <location>
        <begin position="231"/>
        <end position="262"/>
    </location>
</feature>